<proteinExistence type="predicted"/>
<gene>
    <name evidence="1" type="ORF">theurythT_04620</name>
</gene>
<accession>A0ABQ6H2M7</accession>
<evidence type="ECO:0000313" key="2">
    <source>
        <dbReference type="Proteomes" id="UP001157133"/>
    </source>
</evidence>
<dbReference type="EMBL" id="BSSU01000002">
    <property type="protein sequence ID" value="GLX81010.1"/>
    <property type="molecule type" value="Genomic_DNA"/>
</dbReference>
<name>A0ABQ6H2M7_9GAMM</name>
<sequence>MAFDPLTHYLNIHLASLTPQKPDTPTLWDRVWGKQTSFGLVYAEIQQDASTKKIPLFTYSTNDESKYEINSVAVNKGILFPLASSIIYKDDDVPRIKLVVRYWEDKKQATLIKDLISSANLLGQMSAGSVDDAVEISTMLVSLLEKMWPSKDQTSSSLLILDKQNITNELIAFGYDGHELLTLKLSKTDGVFTNRSFNAALNSFKPSQLDSYKGAIEELDENIQQHGLSALRARLSEYSKYISTLKLNHSDKVLLLAQSIQNWAPNALQGLVNDSNGKPIHMSQVHYRRLDNSDWKLLDELTDNVLTDLKGSGNCSLDSCKVMANFLSAAAGELDVISYYLPKRINLIIDGNRIDVHKKDFLTKVRIGNDPGWTRFSNVNGQDDKYYAIFDPGKLAITVDDKDYSNHNVRIDMFSIKINEHKHHYISSIEVTSTLAIKPQTQRQHYLLTQSQKSSNGLVSD</sequence>
<organism evidence="1 2">
    <name type="scientific">Thalassotalea eurytherma</name>
    <dbReference type="NCBI Taxonomy" id="1144278"/>
    <lineage>
        <taxon>Bacteria</taxon>
        <taxon>Pseudomonadati</taxon>
        <taxon>Pseudomonadota</taxon>
        <taxon>Gammaproteobacteria</taxon>
        <taxon>Alteromonadales</taxon>
        <taxon>Colwelliaceae</taxon>
        <taxon>Thalassotalea</taxon>
    </lineage>
</organism>
<dbReference type="Proteomes" id="UP001157133">
    <property type="component" value="Unassembled WGS sequence"/>
</dbReference>
<protein>
    <submittedName>
        <fullName evidence="1">Uncharacterized protein</fullName>
    </submittedName>
</protein>
<comment type="caution">
    <text evidence="1">The sequence shown here is derived from an EMBL/GenBank/DDBJ whole genome shotgun (WGS) entry which is preliminary data.</text>
</comment>
<keyword evidence="2" id="KW-1185">Reference proteome</keyword>
<dbReference type="RefSeq" id="WP_284206333.1">
    <property type="nucleotide sequence ID" value="NZ_BSSU01000002.1"/>
</dbReference>
<reference evidence="1 2" key="1">
    <citation type="submission" date="2023-03" db="EMBL/GenBank/DDBJ databases">
        <title>Draft genome sequence of Thalassotalea eurytherma JCM 18482T.</title>
        <authorList>
            <person name="Sawabe T."/>
        </authorList>
    </citation>
    <scope>NUCLEOTIDE SEQUENCE [LARGE SCALE GENOMIC DNA]</scope>
    <source>
        <strain evidence="1 2">JCM 18482</strain>
    </source>
</reference>
<evidence type="ECO:0000313" key="1">
    <source>
        <dbReference type="EMBL" id="GLX81010.1"/>
    </source>
</evidence>